<organism evidence="1 2">
    <name type="scientific">Streptomyces nanshensis</name>
    <dbReference type="NCBI Taxonomy" id="518642"/>
    <lineage>
        <taxon>Bacteria</taxon>
        <taxon>Bacillati</taxon>
        <taxon>Actinomycetota</taxon>
        <taxon>Actinomycetes</taxon>
        <taxon>Kitasatosporales</taxon>
        <taxon>Streptomycetaceae</taxon>
        <taxon>Streptomyces</taxon>
    </lineage>
</organism>
<sequence length="206" mass="22246">MEWQPLAHGPDCAKPVWEIDQQTASDALRSRRGGPEHACPNEECNHRDRYDRITVRVLCRSCGRVHLLNGEEHTARTTTTVRTGYGQAPKRVAGLWLYPGPPLLDWDWEDAGPSGYLCAREKVARLTEEDIVGGIGEGRGPRGGTIWSAGALSTFGPSVTGRAAPHVTWARTSGDKTFATVAAAAKWVKAEVDAAAASVTTEGQDQ</sequence>
<name>A0A1E7L9U6_9ACTN</name>
<proteinExistence type="predicted"/>
<evidence type="ECO:0000313" key="2">
    <source>
        <dbReference type="Proteomes" id="UP000176005"/>
    </source>
</evidence>
<comment type="caution">
    <text evidence="1">The sequence shown here is derived from an EMBL/GenBank/DDBJ whole genome shotgun (WGS) entry which is preliminary data.</text>
</comment>
<evidence type="ECO:0000313" key="1">
    <source>
        <dbReference type="EMBL" id="OEV13022.1"/>
    </source>
</evidence>
<dbReference type="AlphaFoldDB" id="A0A1E7L9U6"/>
<protein>
    <submittedName>
        <fullName evidence="1">Uncharacterized protein</fullName>
    </submittedName>
</protein>
<dbReference type="Proteomes" id="UP000176005">
    <property type="component" value="Unassembled WGS sequence"/>
</dbReference>
<keyword evidence="2" id="KW-1185">Reference proteome</keyword>
<reference evidence="1 2" key="1">
    <citation type="journal article" date="2016" name="Front. Microbiol.">
        <title>Comparative Genomics Analysis of Streptomyces Species Reveals Their Adaptation to the Marine Environment and Their Diversity at the Genomic Level.</title>
        <authorList>
            <person name="Tian X."/>
            <person name="Zhang Z."/>
            <person name="Yang T."/>
            <person name="Chen M."/>
            <person name="Li J."/>
            <person name="Chen F."/>
            <person name="Yang J."/>
            <person name="Li W."/>
            <person name="Zhang B."/>
            <person name="Zhang Z."/>
            <person name="Wu J."/>
            <person name="Zhang C."/>
            <person name="Long L."/>
            <person name="Xiao J."/>
        </authorList>
    </citation>
    <scope>NUCLEOTIDE SEQUENCE [LARGE SCALE GENOMIC DNA]</scope>
    <source>
        <strain evidence="1 2">SCSIO 10429</strain>
    </source>
</reference>
<accession>A0A1E7L9U6</accession>
<gene>
    <name evidence="1" type="ORF">AN218_05610</name>
</gene>
<dbReference type="EMBL" id="LJGW01000107">
    <property type="protein sequence ID" value="OEV13022.1"/>
    <property type="molecule type" value="Genomic_DNA"/>
</dbReference>